<dbReference type="PROSITE" id="PS00108">
    <property type="entry name" value="PROTEIN_KINASE_ST"/>
    <property type="match status" value="1"/>
</dbReference>
<feature type="compositionally biased region" description="Basic and acidic residues" evidence="5">
    <location>
        <begin position="2781"/>
        <end position="2812"/>
    </location>
</feature>
<evidence type="ECO:0000256" key="5">
    <source>
        <dbReference type="SAM" id="MobiDB-lite"/>
    </source>
</evidence>
<dbReference type="Gene3D" id="1.10.510.10">
    <property type="entry name" value="Transferase(Phosphotransferase) domain 1"/>
    <property type="match status" value="1"/>
</dbReference>
<dbReference type="SUPFAM" id="SSF56112">
    <property type="entry name" value="Protein kinase-like (PK-like)"/>
    <property type="match status" value="1"/>
</dbReference>
<evidence type="ECO:0000256" key="3">
    <source>
        <dbReference type="ARBA" id="ARBA00020462"/>
    </source>
</evidence>
<feature type="domain" description="Protein kinase" evidence="6">
    <location>
        <begin position="425"/>
        <end position="679"/>
    </location>
</feature>
<feature type="compositionally biased region" description="Basic and acidic residues" evidence="5">
    <location>
        <begin position="1161"/>
        <end position="1175"/>
    </location>
</feature>
<dbReference type="CDD" id="cd00130">
    <property type="entry name" value="PAS"/>
    <property type="match status" value="1"/>
</dbReference>
<dbReference type="InterPro" id="IPR007133">
    <property type="entry name" value="RNA_pol_II-assoc_Paf1"/>
</dbReference>
<dbReference type="InterPro" id="IPR000014">
    <property type="entry name" value="PAS"/>
</dbReference>
<dbReference type="GO" id="GO:0004672">
    <property type="term" value="F:protein kinase activity"/>
    <property type="evidence" value="ECO:0007669"/>
    <property type="project" value="InterPro"/>
</dbReference>
<dbReference type="InterPro" id="IPR016024">
    <property type="entry name" value="ARM-type_fold"/>
</dbReference>
<dbReference type="SUPFAM" id="SSF48371">
    <property type="entry name" value="ARM repeat"/>
    <property type="match status" value="1"/>
</dbReference>
<keyword evidence="4" id="KW-0539">Nucleus</keyword>
<feature type="compositionally biased region" description="Polar residues" evidence="5">
    <location>
        <begin position="2543"/>
        <end position="2553"/>
    </location>
</feature>
<dbReference type="GO" id="GO:0016593">
    <property type="term" value="C:Cdc73/Paf1 complex"/>
    <property type="evidence" value="ECO:0007669"/>
    <property type="project" value="InterPro"/>
</dbReference>
<dbReference type="FunFam" id="1.10.510.10:FF:000351">
    <property type="entry name" value="PAS domain-containing serine/threonine-protein kinase"/>
    <property type="match status" value="1"/>
</dbReference>
<feature type="region of interest" description="Disordered" evidence="5">
    <location>
        <begin position="2497"/>
        <end position="2568"/>
    </location>
</feature>
<dbReference type="OrthoDB" id="10260285at2759"/>
<feature type="compositionally biased region" description="Basic and acidic residues" evidence="5">
    <location>
        <begin position="1238"/>
        <end position="1258"/>
    </location>
</feature>
<dbReference type="EMBL" id="LR899794">
    <property type="protein sequence ID" value="CAD7242508.1"/>
    <property type="molecule type" value="Genomic_DNA"/>
</dbReference>
<evidence type="ECO:0000313" key="7">
    <source>
        <dbReference type="EMBL" id="CAD7242508.1"/>
    </source>
</evidence>
<dbReference type="GO" id="GO:0000993">
    <property type="term" value="F:RNA polymerase II complex binding"/>
    <property type="evidence" value="ECO:0007669"/>
    <property type="project" value="TreeGrafter"/>
</dbReference>
<sequence>MRITGTGHMDQFVRHSEDMNASVPSGFPSSPSVKLKPKHIHCADGSRSFSYNAESPGLRGTNRSFGLDLSLFYPPEDSKSLQPLNPNKGIVSLEEGSLQVLTVNKVACRILGYSALELSTLTLKDLYQGHKLQKTIAESIGIDSSGRGVLHSGTVVEFTHKEGHLIPVSLWLRLFSYGNCQRLIAVFEPVEKFVARIHFDGEGIIQDVDEVGAALLGVPLDKNELIGKKLVDFFPTIASPSLPSQPPASPSKEVSCMKQMLTSRTIDGINTPVSMKILPEEDELGELIPGRFCAFVWTYLNVSGLVVWDATKDTIEDINPSVCSLLFGYKTQELLGRVDGAEVLNGNFSRGDFQMISTPAAKSARPKETSSCLHIPPGRYSTQAKHKTGHSVLDMVSFQFLDGTATPDALIPENEFASGEYGKKYTNLHEIGQGGFGFVKAAFRNCDRRLVITKFIEKKKVFRESWIKSDHFGNRDVPLEIHILSQLHHPNIVEVLDVFETELLFPLVMEKHGSGMDLFEFIERHPKLTEPLVSYIFRQIVEALKYLHGQGIVHRDIKDENIILNEKFHAKLIDFGSAAPISPGKFYSKMCGTTEYCSPEILLGEKYAGPEAEVWALGVTLYTLVYGENPFFSIEDIIEEDLEFPWDPSKELSQLLQGLLEKYPTRRMSLEAVAQHPWVQLPFDPTSVTFEEVISCDADELVPPKYYPKEIQQPRTPGFGMDSFQPYRSHGVNGATPEANLCGAMLVPPSRNPPLEVVVALGVANPPNENPALRGARPTVAGVVVTLLCPKESPVGALDVPMGPPNEVGVVPVLNVTLAVLAREGNPIPVVEAPEPERTMAPGPTIQNSHLPDKRPHPEKPRFVSYNATSLERSYKWEVLTEPDLGVSIDLINLEAYEPQPDAQLDPADERLLEEDAHAQQDSKRSRHHAKSVSWLRRTEYISTELTRFQPQTIDKVEAKVGYNIKKMYKEENLYMDKESQMKAIDKTFDDAKKPIKEHYSKPGVVPVEILPVLPDFQLWKYPWAQVIFDSDPAPSGHPSMLQQEEMSQAMIRGVMDESGEQFVAYFLPTEDTLEKRRKDFQEGVEYKDDEEYEYRMAREYNWNVKNKASGGYEENHFFISRPDGMYYNTLETRVRLTKRRLKPGAKPNNTRLIVTHRPLNRQEHNNLRMREKQLETGGEDEDEEEDQEDKDNEKENKSSSSDEEEEGEKKRKASASEESEDEGSGKSGSSEEEDDEGKEKAKQKKAEHSAKDGEGSDKAQGMRGEKEQTVESVIANSSLPLEKRLTFAENVFFAPRMEIHWKENSVLECLSSLLLQPAEPSQLSAIEEVMLSIKDIQKKIQDFLIKYLFHRDLHMSYHLLFLVMQGKEPRSQLQPHIQLLLKILVEALGNLEASKVSHIFQVLLMGYFGQVKEETHTLPKEAMLLFLFHLLRLYPKVEGGTAFECGKLPKAPPKLEAPQCLSILAGVFEMLQQLKVDPLKDVCGGTLQTWISALLEILLKEPFHPVPAWFQVMSEVGLLDIRFLESKISRILALGMTSNQSTAQSKSALAHMLCTCLSQYHSIRQVPKLIAKLLNGLRDEIIQEGQAIKIAEIPEEFLLQFGECISRLAPGQSIELWKTLLHFTSAKAFQDANLLWVQEKHFLVMSMKLFETYMRHVRLLDCSLPLAVANRVPEHMHRTQCDTLLHLAQKILQQEHDWEIMGGFLNLSHSWGELHTLLQTYDKGETGPKIMKVPDNGATDLSSVHSHIDATTWAQIASRVLNFGDTDCHKFLYKLVVQKLKANELLQEVPDLDARASCLKFLTEHCDNHGEEMKQYVPYLAVMMNDFQLLALGNEVVAARLRAQSDWGRDILASFCEIPMLQNALVFELCAQLGRSIARVKGKHKVSGLCAMPALGVLSLLTEEHGVKWVSQGQTKNPELLVQAWGKFAEVIREREVTGELRVKDWTGIRGTLEAFLDLPLEYISPDNQSLVVLVLCLLLDHMKEVREEEDWVKPLCYQVMQGAIGHQQYIPLFQWADTSFFFLWFTWQHDQVDGRVLRAFGKLASGSKTSINCLEPFVDAFRNAATITQQHLDVAVSLIVPLFKQWTAKSVEKARSLLKKLVAAVEVWILVYLESLSEETLQLQTEETLWECAEACLAYRFHRSKKSPHKWKILGSLLMFACSSSHTRGTLGFLQLLNTHQDELKEALPSDYPQIQWQILQRLSLWDEAGKCLEYVFVHSKEDELHVLCKTMLELMREAVESGKEEKVRLALCPWKALLQAFMPEETFQFKCNAVEKLSVMLLLPELTLASRVHVLKFLSDCISRGSVKWDMGLILDCFPCKEQMEQHSMITINALTACGDVLKAVLGQPMRNSRVPLIVEKLRFVIHTTQRYALNGNLPIMEEAALTQCANDITRLLALLKNSAEDMKRVAPYLAASIIAGFVGGTFPSAIESSLMAGLMNVLDLCDEHGIGMLRVQLNHAPREVFLAALEQYRKYHKSAVSCNMVRTLRSQRNLQQDKENGFKQETATSGLQRTRRKKRPLQEKLQNQKKAESSRQESECSPSKNNLGENSYKRNESHSSSSEAISRLHPAQINLDIILQNVAHVKEKQEKKHKSYSHRSCNLGPLNPLKTPAARRLRHVKQSTPRIDKEELEEESCFGFTSDDSDISLPVSPVKKDSVVGELHLASPGTSSVASFKCKPFRAPNHIPFRFSVDDLIRQRQRALALSHIRGGFSSLQDEHSRFSCLDSQTSNSNQTEITKSATFLKECPLVDDSDHGKSKPLKEEGKKNRSRKPRKNKDEDLGSPKKKKNEGLRKPRKKKDDNLDKKSHPSTFKTRKKKVDPAEVERWASTMNAQFDEIDKMELCFPLLATTDLRRVRKEAQALATMALSIWVITFLSLETRMDRPPDHGGLCELGFALHNLAIQLFCVRG</sequence>
<dbReference type="PANTHER" id="PTHR23188">
    <property type="entry name" value="RNA POLYMERASE II-ASSOCIATED FACTOR 1 HOMOLOG"/>
    <property type="match status" value="1"/>
</dbReference>
<dbReference type="PROSITE" id="PS50011">
    <property type="entry name" value="PROTEIN_KINASE_DOM"/>
    <property type="match status" value="1"/>
</dbReference>
<dbReference type="Gene3D" id="3.30.450.20">
    <property type="entry name" value="PAS domain"/>
    <property type="match status" value="1"/>
</dbReference>
<dbReference type="GO" id="GO:0003682">
    <property type="term" value="F:chromatin binding"/>
    <property type="evidence" value="ECO:0007669"/>
    <property type="project" value="TreeGrafter"/>
</dbReference>
<protein>
    <recommendedName>
        <fullName evidence="3">RNA polymerase II-associated factor 1 homolog</fullName>
    </recommendedName>
</protein>
<feature type="region of interest" description="Disordered" evidence="5">
    <location>
        <begin position="2754"/>
        <end position="2828"/>
    </location>
</feature>
<accession>A0A7R8ZZV9</accession>
<reference evidence="7" key="1">
    <citation type="submission" date="2020-11" db="EMBL/GenBank/DDBJ databases">
        <authorList>
            <person name="Tran Van P."/>
        </authorList>
    </citation>
    <scope>NUCLEOTIDE SEQUENCE</scope>
</reference>
<evidence type="ECO:0000259" key="6">
    <source>
        <dbReference type="PROSITE" id="PS50011"/>
    </source>
</evidence>
<feature type="region of interest" description="Disordered" evidence="5">
    <location>
        <begin position="1139"/>
        <end position="1269"/>
    </location>
</feature>
<name>A0A7R8ZZV9_9CRUS</name>
<feature type="region of interest" description="Disordered" evidence="5">
    <location>
        <begin position="2594"/>
        <end position="2614"/>
    </location>
</feature>
<feature type="compositionally biased region" description="Basic and acidic residues" evidence="5">
    <location>
        <begin position="2757"/>
        <end position="2772"/>
    </location>
</feature>
<feature type="compositionally biased region" description="Acidic residues" evidence="5">
    <location>
        <begin position="1178"/>
        <end position="1191"/>
    </location>
</feature>
<keyword evidence="8" id="KW-1185">Reference proteome</keyword>
<dbReference type="Pfam" id="PF10441">
    <property type="entry name" value="Urb2"/>
    <property type="match status" value="1"/>
</dbReference>
<dbReference type="InterPro" id="IPR018849">
    <property type="entry name" value="Urb2/Npa2_C"/>
</dbReference>
<dbReference type="GO" id="GO:0005524">
    <property type="term" value="F:ATP binding"/>
    <property type="evidence" value="ECO:0007669"/>
    <property type="project" value="InterPro"/>
</dbReference>
<dbReference type="Gene3D" id="3.30.200.20">
    <property type="entry name" value="Phosphorylase Kinase, domain 1"/>
    <property type="match status" value="1"/>
</dbReference>
<dbReference type="GO" id="GO:0006368">
    <property type="term" value="P:transcription elongation by RNA polymerase II"/>
    <property type="evidence" value="ECO:0007669"/>
    <property type="project" value="InterPro"/>
</dbReference>
<proteinExistence type="inferred from homology"/>
<dbReference type="InterPro" id="IPR008271">
    <property type="entry name" value="Ser/Thr_kinase_AS"/>
</dbReference>
<feature type="compositionally biased region" description="Basic and acidic residues" evidence="5">
    <location>
        <begin position="851"/>
        <end position="862"/>
    </location>
</feature>
<evidence type="ECO:0000256" key="4">
    <source>
        <dbReference type="ARBA" id="ARBA00023242"/>
    </source>
</evidence>
<feature type="compositionally biased region" description="Polar residues" evidence="5">
    <location>
        <begin position="2507"/>
        <end position="2516"/>
    </location>
</feature>
<dbReference type="Proteomes" id="UP000677054">
    <property type="component" value="Unassembled WGS sequence"/>
</dbReference>
<dbReference type="Pfam" id="PF00069">
    <property type="entry name" value="Pkinase"/>
    <property type="match status" value="1"/>
</dbReference>
<dbReference type="Pfam" id="PF03985">
    <property type="entry name" value="Paf1"/>
    <property type="match status" value="1"/>
</dbReference>
<dbReference type="PANTHER" id="PTHR23188:SF12">
    <property type="entry name" value="RNA POLYMERASE II-ASSOCIATED FACTOR 1 HOMOLOG"/>
    <property type="match status" value="1"/>
</dbReference>
<comment type="subcellular location">
    <subcellularLocation>
        <location evidence="1">Nucleus</location>
    </subcellularLocation>
</comment>
<dbReference type="InterPro" id="IPR011009">
    <property type="entry name" value="Kinase-like_dom_sf"/>
</dbReference>
<evidence type="ECO:0000313" key="8">
    <source>
        <dbReference type="Proteomes" id="UP000677054"/>
    </source>
</evidence>
<dbReference type="SMART" id="SM00220">
    <property type="entry name" value="S_TKc"/>
    <property type="match status" value="1"/>
</dbReference>
<gene>
    <name evidence="7" type="ORF">DSTB1V02_LOCUS2474</name>
</gene>
<comment type="similarity">
    <text evidence="2">Belongs to the PAF1 family.</text>
</comment>
<evidence type="ECO:0000256" key="1">
    <source>
        <dbReference type="ARBA" id="ARBA00004123"/>
    </source>
</evidence>
<feature type="region of interest" description="Disordered" evidence="5">
    <location>
        <begin position="830"/>
        <end position="862"/>
    </location>
</feature>
<feature type="compositionally biased region" description="Basic and acidic residues" evidence="5">
    <location>
        <begin position="2533"/>
        <end position="2542"/>
    </location>
</feature>
<organism evidence="7">
    <name type="scientific">Darwinula stevensoni</name>
    <dbReference type="NCBI Taxonomy" id="69355"/>
    <lineage>
        <taxon>Eukaryota</taxon>
        <taxon>Metazoa</taxon>
        <taxon>Ecdysozoa</taxon>
        <taxon>Arthropoda</taxon>
        <taxon>Crustacea</taxon>
        <taxon>Oligostraca</taxon>
        <taxon>Ostracoda</taxon>
        <taxon>Podocopa</taxon>
        <taxon>Podocopida</taxon>
        <taxon>Darwinulocopina</taxon>
        <taxon>Darwinuloidea</taxon>
        <taxon>Darwinulidae</taxon>
        <taxon>Darwinula</taxon>
    </lineage>
</organism>
<dbReference type="EMBL" id="CAJPEV010000277">
    <property type="protein sequence ID" value="CAG0883333.1"/>
    <property type="molecule type" value="Genomic_DNA"/>
</dbReference>
<evidence type="ECO:0000256" key="2">
    <source>
        <dbReference type="ARBA" id="ARBA00007560"/>
    </source>
</evidence>
<dbReference type="InterPro" id="IPR000719">
    <property type="entry name" value="Prot_kinase_dom"/>
</dbReference>